<evidence type="ECO:0000259" key="7">
    <source>
        <dbReference type="PROSITE" id="PS50039"/>
    </source>
</evidence>
<dbReference type="PANTHER" id="PTHR43832">
    <property type="match status" value="1"/>
</dbReference>
<reference evidence="9" key="1">
    <citation type="submission" date="2017-03" db="EMBL/GenBank/DDBJ databases">
        <title>Genomes of endolithic fungi from Antarctica.</title>
        <authorList>
            <person name="Coleine C."/>
            <person name="Masonjones S."/>
            <person name="Stajich J.E."/>
        </authorList>
    </citation>
    <scope>NUCLEOTIDE SEQUENCE [LARGE SCALE GENOMIC DNA]</scope>
    <source>
        <strain evidence="9">CCFEE 5527</strain>
    </source>
</reference>
<organism evidence="8 9">
    <name type="scientific">Cryoendolithus antarcticus</name>
    <dbReference type="NCBI Taxonomy" id="1507870"/>
    <lineage>
        <taxon>Eukaryota</taxon>
        <taxon>Fungi</taxon>
        <taxon>Dikarya</taxon>
        <taxon>Ascomycota</taxon>
        <taxon>Pezizomycotina</taxon>
        <taxon>Dothideomycetes</taxon>
        <taxon>Dothideomycetidae</taxon>
        <taxon>Cladosporiales</taxon>
        <taxon>Cladosporiaceae</taxon>
        <taxon>Cryoendolithus</taxon>
    </lineage>
</organism>
<protein>
    <recommendedName>
        <fullName evidence="7">Fork-head domain-containing protein</fullName>
    </recommendedName>
</protein>
<dbReference type="PANTHER" id="PTHR43832:SF1">
    <property type="entry name" value="S-ADENOSYL-L-METHIONINE-DEPENDENT METHYLTRANSFERASES SUPERFAMILY PROTEIN"/>
    <property type="match status" value="1"/>
</dbReference>
<dbReference type="Pfam" id="PF00250">
    <property type="entry name" value="Forkhead"/>
    <property type="match status" value="1"/>
</dbReference>
<dbReference type="Proteomes" id="UP000192596">
    <property type="component" value="Unassembled WGS sequence"/>
</dbReference>
<dbReference type="STRING" id="1507870.A0A1V8SWU0"/>
<evidence type="ECO:0000313" key="8">
    <source>
        <dbReference type="EMBL" id="OQO03549.1"/>
    </source>
</evidence>
<dbReference type="GO" id="GO:0005634">
    <property type="term" value="C:nucleus"/>
    <property type="evidence" value="ECO:0007669"/>
    <property type="project" value="UniProtKB-SubCell"/>
</dbReference>
<evidence type="ECO:0000256" key="5">
    <source>
        <dbReference type="PROSITE-ProRule" id="PRU00089"/>
    </source>
</evidence>
<dbReference type="SUPFAM" id="SSF53335">
    <property type="entry name" value="S-adenosyl-L-methionine-dependent methyltransferases"/>
    <property type="match status" value="1"/>
</dbReference>
<feature type="compositionally biased region" description="Polar residues" evidence="6">
    <location>
        <begin position="402"/>
        <end position="415"/>
    </location>
</feature>
<feature type="compositionally biased region" description="Polar residues" evidence="6">
    <location>
        <begin position="43"/>
        <end position="52"/>
    </location>
</feature>
<comment type="caution">
    <text evidence="8">The sequence shown here is derived from an EMBL/GenBank/DDBJ whole genome shotgun (WGS) entry which is preliminary data.</text>
</comment>
<dbReference type="SUPFAM" id="SSF46785">
    <property type="entry name" value="Winged helix' DNA-binding domain"/>
    <property type="match status" value="1"/>
</dbReference>
<evidence type="ECO:0000256" key="6">
    <source>
        <dbReference type="SAM" id="MobiDB-lite"/>
    </source>
</evidence>
<dbReference type="PROSITE" id="PS00657">
    <property type="entry name" value="FORK_HEAD_1"/>
    <property type="match status" value="1"/>
</dbReference>
<proteinExistence type="inferred from homology"/>
<dbReference type="InParanoid" id="A0A1V8SWU0"/>
<feature type="domain" description="Fork-head" evidence="7">
    <location>
        <begin position="177"/>
        <end position="272"/>
    </location>
</feature>
<feature type="region of interest" description="Disordered" evidence="6">
    <location>
        <begin position="26"/>
        <end position="87"/>
    </location>
</feature>
<dbReference type="PROSITE" id="PS50039">
    <property type="entry name" value="FORK_HEAD_3"/>
    <property type="match status" value="1"/>
</dbReference>
<dbReference type="FunFam" id="1.10.10.10:FF:000260">
    <property type="entry name" value="Forkhead transcription factor (Sep1)"/>
    <property type="match status" value="1"/>
</dbReference>
<dbReference type="InterPro" id="IPR036390">
    <property type="entry name" value="WH_DNA-bd_sf"/>
</dbReference>
<dbReference type="GO" id="GO:0001228">
    <property type="term" value="F:DNA-binding transcription activator activity, RNA polymerase II-specific"/>
    <property type="evidence" value="ECO:0007669"/>
    <property type="project" value="UniProtKB-ARBA"/>
</dbReference>
<evidence type="ECO:0000256" key="4">
    <source>
        <dbReference type="ARBA" id="ARBA00023242"/>
    </source>
</evidence>
<gene>
    <name evidence="8" type="ORF">B0A48_10213</name>
</gene>
<dbReference type="InterPro" id="IPR036388">
    <property type="entry name" value="WH-like_DNA-bd_sf"/>
</dbReference>
<feature type="region of interest" description="Disordered" evidence="6">
    <location>
        <begin position="312"/>
        <end position="477"/>
    </location>
</feature>
<evidence type="ECO:0000256" key="3">
    <source>
        <dbReference type="ARBA" id="ARBA00023125"/>
    </source>
</evidence>
<dbReference type="InterPro" id="IPR029063">
    <property type="entry name" value="SAM-dependent_MTases_sf"/>
</dbReference>
<evidence type="ECO:0000256" key="1">
    <source>
        <dbReference type="ARBA" id="ARBA00004123"/>
    </source>
</evidence>
<dbReference type="GO" id="GO:0000978">
    <property type="term" value="F:RNA polymerase II cis-regulatory region sequence-specific DNA binding"/>
    <property type="evidence" value="ECO:0007669"/>
    <property type="project" value="UniProtKB-ARBA"/>
</dbReference>
<feature type="region of interest" description="Disordered" evidence="6">
    <location>
        <begin position="584"/>
        <end position="607"/>
    </location>
</feature>
<dbReference type="Pfam" id="PF02353">
    <property type="entry name" value="CMAS"/>
    <property type="match status" value="1"/>
</dbReference>
<keyword evidence="4 5" id="KW-0539">Nucleus</keyword>
<dbReference type="InterPro" id="IPR018122">
    <property type="entry name" value="TF_fork_head_CS_1"/>
</dbReference>
<dbReference type="InterPro" id="IPR001766">
    <property type="entry name" value="Fork_head_dom"/>
</dbReference>
<dbReference type="InterPro" id="IPR030456">
    <property type="entry name" value="TF_fork_head_CS_2"/>
</dbReference>
<dbReference type="Gene3D" id="1.10.10.10">
    <property type="entry name" value="Winged helix-like DNA-binding domain superfamily/Winged helix DNA-binding domain"/>
    <property type="match status" value="1"/>
</dbReference>
<dbReference type="EMBL" id="NAJO01000024">
    <property type="protein sequence ID" value="OQO03549.1"/>
    <property type="molecule type" value="Genomic_DNA"/>
</dbReference>
<accession>A0A1V8SWU0</accession>
<dbReference type="CDD" id="cd00059">
    <property type="entry name" value="FH_FOX"/>
    <property type="match status" value="1"/>
</dbReference>
<dbReference type="PRINTS" id="PR00053">
    <property type="entry name" value="FORKHEAD"/>
</dbReference>
<comment type="similarity">
    <text evidence="2">Belongs to the CFA/CMAS family.</text>
</comment>
<dbReference type="FunFam" id="3.40.50.150:FF:000554">
    <property type="entry name" value="Cation-transporting ATPase"/>
    <property type="match status" value="1"/>
</dbReference>
<feature type="compositionally biased region" description="Pro residues" evidence="6">
    <location>
        <begin position="349"/>
        <end position="374"/>
    </location>
</feature>
<evidence type="ECO:0000313" key="9">
    <source>
        <dbReference type="Proteomes" id="UP000192596"/>
    </source>
</evidence>
<dbReference type="OrthoDB" id="5954824at2759"/>
<dbReference type="Gene3D" id="3.40.50.150">
    <property type="entry name" value="Vaccinia Virus protein VP39"/>
    <property type="match status" value="1"/>
</dbReference>
<dbReference type="PROSITE" id="PS00658">
    <property type="entry name" value="FORK_HEAD_2"/>
    <property type="match status" value="1"/>
</dbReference>
<evidence type="ECO:0000256" key="2">
    <source>
        <dbReference type="ARBA" id="ARBA00010815"/>
    </source>
</evidence>
<keyword evidence="3 5" id="KW-0238">DNA-binding</keyword>
<comment type="subcellular location">
    <subcellularLocation>
        <location evidence="1 5">Nucleus</location>
    </subcellularLocation>
</comment>
<keyword evidence="9" id="KW-1185">Reference proteome</keyword>
<dbReference type="AlphaFoldDB" id="A0A1V8SWU0"/>
<dbReference type="SMART" id="SM00339">
    <property type="entry name" value="FH"/>
    <property type="match status" value="1"/>
</dbReference>
<feature type="DNA-binding region" description="Fork-head" evidence="5">
    <location>
        <begin position="177"/>
        <end position="272"/>
    </location>
</feature>
<dbReference type="CDD" id="cd02440">
    <property type="entry name" value="AdoMet_MTases"/>
    <property type="match status" value="1"/>
</dbReference>
<name>A0A1V8SWU0_9PEZI</name>
<sequence>MATHHPLAIDASGMHEVESALLEALRPPSNHASLAMEPPSAAGNGSSPTKVDSSPPRPFHALQDFRIPPPTRHEYTDSPQKNGGFYHMYQQVAPPPQKALTYDKENLPQSAASFGDLTMAPYSDTDYGYKGPMKRVSDCTPLGDRNAKKLKQRFEEDEPFGLPDPSEMPHIADDGGKPTYSYAIMIGMAILRAQHRRLTLAQIYKWISDHFAFYRMEDSGWQNSIRHNLSLNKSFVKQDRPKDDPGKGSYWTIVPGQERPFLQDKKNPMRRNTDVSQYIHSLPSDVTGFRSSGVPAIVQFTLAPNPLKKETPKAIDTAKFPDETELSSDGTIPASDPALQEDDTDTMAMPPPPAPLRSSPPPEELGSSPPPMPSEPERDDTPPPMPRFPSNSRSGGRRQKFSGLNDSGYWSSIESSAARGAAHQLTSEADMSRTRIRKGRAEEEIARIRSSSFDSPSKDRRGPTSHYLSSPTRGDIPLTPAVVFKRPTKPPPSASPNTNLRNHRDRIKALLGSPAKALSPLPEGVSWSPAFNLGEDLSTNGFTPFRSPYKTARTPWKPAFEGTPGTANTQRISKLFDVYLDEPEEDLTARGSPEKKSNRRPSLARAATSTGILADITGSAKQNNNNPTLAPPHENVFSLSPFFTKQANFSKLGSPLKHSRTASELLSTSSADNFWAEFGGENDMPRPHTSAGAESKVLEDLFGVELPSDGPSEEGIDLFQDFGKIGGVAPGQDRSLGSPVRKAVGNGLIETVVDGGYLPTFLLRRGIRAQLQERINTIASTSLTSALETKMRYVDLLRTRPIAINTDDANKQHYEVGTEVLVAALGPRMKYSACYYPTGKESLAEAEEAMLDLYVERAQLKDGMKIFDLGCGWGSLSLYLAACFPSSQVTAFSNSRTQKQHIDARASALSLKNLTVLTGDISTEIFTSTPLEGTFDRVLSIELFEHMKNYELLMSKVSTLLKPEGKLFVHIFAHKSTPYDFDSGWMTEHFFTGGTMPSLDLLLYFQRDLKIQQQWWVNGKHYARTCEQWFEKFSKAKGEIWGSLESTYGKGEALRWFHRWQVFYLACAELFAWGGGEEWGVGHYLFEKPAES</sequence>